<dbReference type="GO" id="GO:0005829">
    <property type="term" value="C:cytosol"/>
    <property type="evidence" value="ECO:0007669"/>
    <property type="project" value="TreeGrafter"/>
</dbReference>
<evidence type="ECO:0000259" key="3">
    <source>
        <dbReference type="Pfam" id="PF02525"/>
    </source>
</evidence>
<comment type="caution">
    <text evidence="4">The sequence shown here is derived from an EMBL/GenBank/DDBJ whole genome shotgun (WGS) entry which is preliminary data.</text>
</comment>
<reference evidence="4 5" key="1">
    <citation type="submission" date="2020-08" db="EMBL/GenBank/DDBJ databases">
        <title>Cohnella phylogeny.</title>
        <authorList>
            <person name="Dunlap C."/>
        </authorList>
    </citation>
    <scope>NUCLEOTIDE SEQUENCE [LARGE SCALE GENOMIC DNA]</scope>
    <source>
        <strain evidence="4 5">CBP 2801</strain>
    </source>
</reference>
<keyword evidence="5" id="KW-1185">Reference proteome</keyword>
<evidence type="ECO:0000313" key="5">
    <source>
        <dbReference type="Proteomes" id="UP000564644"/>
    </source>
</evidence>
<dbReference type="GO" id="GO:0003955">
    <property type="term" value="F:NAD(P)H dehydrogenase (quinone) activity"/>
    <property type="evidence" value="ECO:0007669"/>
    <property type="project" value="TreeGrafter"/>
</dbReference>
<dbReference type="InterPro" id="IPR029039">
    <property type="entry name" value="Flavoprotein-like_sf"/>
</dbReference>
<feature type="domain" description="Flavodoxin-like fold" evidence="3">
    <location>
        <begin position="21"/>
        <end position="190"/>
    </location>
</feature>
<protein>
    <submittedName>
        <fullName evidence="4">NAD(P)H-dependent oxidoreductase</fullName>
    </submittedName>
</protein>
<dbReference type="Gene3D" id="3.40.50.360">
    <property type="match status" value="1"/>
</dbReference>
<dbReference type="RefSeq" id="WP_185131570.1">
    <property type="nucleotide sequence ID" value="NZ_JACJVO010000031.1"/>
</dbReference>
<dbReference type="SUPFAM" id="SSF52218">
    <property type="entry name" value="Flavoproteins"/>
    <property type="match status" value="1"/>
</dbReference>
<gene>
    <name evidence="4" type="ORF">H7C18_23625</name>
</gene>
<keyword evidence="2" id="KW-0560">Oxidoreductase</keyword>
<dbReference type="EMBL" id="JACJVO010000031">
    <property type="protein sequence ID" value="MBB6733919.1"/>
    <property type="molecule type" value="Genomic_DNA"/>
</dbReference>
<dbReference type="InterPro" id="IPR051545">
    <property type="entry name" value="NAD(P)H_dehydrogenase_qn"/>
</dbReference>
<sequence length="211" mass="24185">MNFVIVFDHPYGASASENVPHRRSYSAALLAAVMKGLLSGGHRIDLIDLHADGFNPVTSASDLAAWRQKRTHDPLAADYQRRLLSADHIIFIFPIWWEGMPALMKGFLDKVFVKGVVYAETKPGRPFKCLLPRLKGVSMLTVMATPTFVYRWFLGNPITKMMFRGTFRKMGVNRLKWYNYSGMENRSLEQRRNVLAKTERIFSTRWKSPSV</sequence>
<comment type="similarity">
    <text evidence="1">Belongs to the NAD(P)H dehydrogenase (quinone) family.</text>
</comment>
<accession>A0A7X0SRT2</accession>
<organism evidence="4 5">
    <name type="scientific">Cohnella zeiphila</name>
    <dbReference type="NCBI Taxonomy" id="2761120"/>
    <lineage>
        <taxon>Bacteria</taxon>
        <taxon>Bacillati</taxon>
        <taxon>Bacillota</taxon>
        <taxon>Bacilli</taxon>
        <taxon>Bacillales</taxon>
        <taxon>Paenibacillaceae</taxon>
        <taxon>Cohnella</taxon>
    </lineage>
</organism>
<dbReference type="Proteomes" id="UP000564644">
    <property type="component" value="Unassembled WGS sequence"/>
</dbReference>
<evidence type="ECO:0000256" key="2">
    <source>
        <dbReference type="ARBA" id="ARBA00023002"/>
    </source>
</evidence>
<dbReference type="InterPro" id="IPR003680">
    <property type="entry name" value="Flavodoxin_fold"/>
</dbReference>
<name>A0A7X0SRT2_9BACL</name>
<evidence type="ECO:0000256" key="1">
    <source>
        <dbReference type="ARBA" id="ARBA00006252"/>
    </source>
</evidence>
<dbReference type="AlphaFoldDB" id="A0A7X0SRT2"/>
<dbReference type="PANTHER" id="PTHR10204:SF34">
    <property type="entry name" value="NAD(P)H DEHYDROGENASE [QUINONE] 1 ISOFORM 1"/>
    <property type="match status" value="1"/>
</dbReference>
<dbReference type="PANTHER" id="PTHR10204">
    <property type="entry name" value="NAD P H OXIDOREDUCTASE-RELATED"/>
    <property type="match status" value="1"/>
</dbReference>
<dbReference type="Pfam" id="PF02525">
    <property type="entry name" value="Flavodoxin_2"/>
    <property type="match status" value="1"/>
</dbReference>
<proteinExistence type="inferred from homology"/>
<evidence type="ECO:0000313" key="4">
    <source>
        <dbReference type="EMBL" id="MBB6733919.1"/>
    </source>
</evidence>